<comment type="caution">
    <text evidence="2">The sequence shown here is derived from an EMBL/GenBank/DDBJ whole genome shotgun (WGS) entry which is preliminary data.</text>
</comment>
<keyword evidence="3" id="KW-1185">Reference proteome</keyword>
<organism evidence="2 3">
    <name type="scientific">Steinernema carpocapsae</name>
    <name type="common">Entomopathogenic nematode</name>
    <dbReference type="NCBI Taxonomy" id="34508"/>
    <lineage>
        <taxon>Eukaryota</taxon>
        <taxon>Metazoa</taxon>
        <taxon>Ecdysozoa</taxon>
        <taxon>Nematoda</taxon>
        <taxon>Chromadorea</taxon>
        <taxon>Rhabditida</taxon>
        <taxon>Tylenchina</taxon>
        <taxon>Panagrolaimomorpha</taxon>
        <taxon>Strongyloidoidea</taxon>
        <taxon>Steinernematidae</taxon>
        <taxon>Steinernema</taxon>
    </lineage>
</organism>
<sequence length="84" mass="8991">MKRSIYGADGATTGGKGGALVLVTDHSDESDMESNSEHKIEQHSGFVPAEDTRTLIRNADLNKVFNAVQSLIQLEMRSGGTLVS</sequence>
<protein>
    <submittedName>
        <fullName evidence="2">Uncharacterized protein</fullName>
    </submittedName>
</protein>
<reference evidence="2 3" key="1">
    <citation type="journal article" date="2015" name="Genome Biol.">
        <title>Comparative genomics of Steinernema reveals deeply conserved gene regulatory networks.</title>
        <authorList>
            <person name="Dillman A.R."/>
            <person name="Macchietto M."/>
            <person name="Porter C.F."/>
            <person name="Rogers A."/>
            <person name="Williams B."/>
            <person name="Antoshechkin I."/>
            <person name="Lee M.M."/>
            <person name="Goodwin Z."/>
            <person name="Lu X."/>
            <person name="Lewis E.E."/>
            <person name="Goodrich-Blair H."/>
            <person name="Stock S.P."/>
            <person name="Adams B.J."/>
            <person name="Sternberg P.W."/>
            <person name="Mortazavi A."/>
        </authorList>
    </citation>
    <scope>NUCLEOTIDE SEQUENCE [LARGE SCALE GENOMIC DNA]</scope>
    <source>
        <strain evidence="2 3">ALL</strain>
    </source>
</reference>
<evidence type="ECO:0000256" key="1">
    <source>
        <dbReference type="SAM" id="MobiDB-lite"/>
    </source>
</evidence>
<proteinExistence type="predicted"/>
<feature type="region of interest" description="Disordered" evidence="1">
    <location>
        <begin position="27"/>
        <end position="46"/>
    </location>
</feature>
<name>A0A4U5MUN9_STECR</name>
<reference evidence="2 3" key="2">
    <citation type="journal article" date="2019" name="G3 (Bethesda)">
        <title>Hybrid Assembly of the Genome of the Entomopathogenic Nematode Steinernema carpocapsae Identifies the X-Chromosome.</title>
        <authorList>
            <person name="Serra L."/>
            <person name="Macchietto M."/>
            <person name="Macias-Munoz A."/>
            <person name="McGill C.J."/>
            <person name="Rodriguez I.M."/>
            <person name="Rodriguez B."/>
            <person name="Murad R."/>
            <person name="Mortazavi A."/>
        </authorList>
    </citation>
    <scope>NUCLEOTIDE SEQUENCE [LARGE SCALE GENOMIC DNA]</scope>
    <source>
        <strain evidence="2 3">ALL</strain>
    </source>
</reference>
<dbReference type="AlphaFoldDB" id="A0A4U5MUN9"/>
<dbReference type="EMBL" id="AZBU02000006">
    <property type="protein sequence ID" value="TKR73448.1"/>
    <property type="molecule type" value="Genomic_DNA"/>
</dbReference>
<accession>A0A4U5MUN9</accession>
<dbReference type="Proteomes" id="UP000298663">
    <property type="component" value="Unassembled WGS sequence"/>
</dbReference>
<gene>
    <name evidence="2" type="ORF">L596_020757</name>
</gene>
<evidence type="ECO:0000313" key="2">
    <source>
        <dbReference type="EMBL" id="TKR73448.1"/>
    </source>
</evidence>
<evidence type="ECO:0000313" key="3">
    <source>
        <dbReference type="Proteomes" id="UP000298663"/>
    </source>
</evidence>
<feature type="compositionally biased region" description="Basic and acidic residues" evidence="1">
    <location>
        <begin position="27"/>
        <end position="42"/>
    </location>
</feature>